<evidence type="ECO:0000313" key="5">
    <source>
        <dbReference type="EMBL" id="CAG8608236.1"/>
    </source>
</evidence>
<dbReference type="EMBL" id="CAJVPV010006655">
    <property type="protein sequence ID" value="CAG8608236.1"/>
    <property type="molecule type" value="Genomic_DNA"/>
</dbReference>
<dbReference type="GO" id="GO:0007023">
    <property type="term" value="P:post-chaperonin tubulin folding pathway"/>
    <property type="evidence" value="ECO:0007669"/>
    <property type="project" value="UniProtKB-UniRule"/>
</dbReference>
<feature type="coiled-coil region" evidence="4">
    <location>
        <begin position="54"/>
        <end position="81"/>
    </location>
</feature>
<keyword evidence="3" id="KW-0206">Cytoskeleton</keyword>
<accession>A0A9N9CRB3</accession>
<dbReference type="GO" id="GO:0048487">
    <property type="term" value="F:beta-tubulin binding"/>
    <property type="evidence" value="ECO:0007669"/>
    <property type="project" value="InterPro"/>
</dbReference>
<keyword evidence="4" id="KW-0175">Coiled coil</keyword>
<keyword evidence="3" id="KW-0963">Cytoplasm</keyword>
<evidence type="ECO:0000256" key="1">
    <source>
        <dbReference type="ARBA" id="ARBA00006806"/>
    </source>
</evidence>
<keyword evidence="6" id="KW-1185">Reference proteome</keyword>
<evidence type="ECO:0000256" key="2">
    <source>
        <dbReference type="ARBA" id="ARBA00023186"/>
    </source>
</evidence>
<dbReference type="OrthoDB" id="296187at2759"/>
<dbReference type="Proteomes" id="UP000789342">
    <property type="component" value="Unassembled WGS sequence"/>
</dbReference>
<reference evidence="5" key="1">
    <citation type="submission" date="2021-06" db="EMBL/GenBank/DDBJ databases">
        <authorList>
            <person name="Kallberg Y."/>
            <person name="Tangrot J."/>
            <person name="Rosling A."/>
        </authorList>
    </citation>
    <scope>NUCLEOTIDE SEQUENCE</scope>
    <source>
        <strain evidence="5">CL551</strain>
    </source>
</reference>
<evidence type="ECO:0000256" key="4">
    <source>
        <dbReference type="SAM" id="Coils"/>
    </source>
</evidence>
<dbReference type="GO" id="GO:0005874">
    <property type="term" value="C:microtubule"/>
    <property type="evidence" value="ECO:0007669"/>
    <property type="project" value="UniProtKB-KW"/>
</dbReference>
<protein>
    <recommendedName>
        <fullName evidence="3">Tubulin-specific chaperone A</fullName>
    </recommendedName>
</protein>
<keyword evidence="2 3" id="KW-0143">Chaperone</keyword>
<dbReference type="PANTHER" id="PTHR21500:SF0">
    <property type="entry name" value="TUBULIN-SPECIFIC CHAPERONE A"/>
    <property type="match status" value="1"/>
</dbReference>
<comment type="caution">
    <text evidence="5">The sequence shown here is derived from an EMBL/GenBank/DDBJ whole genome shotgun (WGS) entry which is preliminary data.</text>
</comment>
<gene>
    <name evidence="5" type="ORF">AMORRO_LOCUS8097</name>
</gene>
<keyword evidence="3" id="KW-0493">Microtubule</keyword>
<organism evidence="5 6">
    <name type="scientific">Acaulospora morrowiae</name>
    <dbReference type="NCBI Taxonomy" id="94023"/>
    <lineage>
        <taxon>Eukaryota</taxon>
        <taxon>Fungi</taxon>
        <taxon>Fungi incertae sedis</taxon>
        <taxon>Mucoromycota</taxon>
        <taxon>Glomeromycotina</taxon>
        <taxon>Glomeromycetes</taxon>
        <taxon>Diversisporales</taxon>
        <taxon>Acaulosporaceae</taxon>
        <taxon>Acaulospora</taxon>
    </lineage>
</organism>
<evidence type="ECO:0000256" key="3">
    <source>
        <dbReference type="RuleBase" id="RU364030"/>
    </source>
</evidence>
<dbReference type="GO" id="GO:0007021">
    <property type="term" value="P:tubulin complex assembly"/>
    <property type="evidence" value="ECO:0007669"/>
    <property type="project" value="UniProtKB-UniRule"/>
</dbReference>
<dbReference type="Gene3D" id="1.20.58.90">
    <property type="match status" value="1"/>
</dbReference>
<evidence type="ECO:0000313" key="6">
    <source>
        <dbReference type="Proteomes" id="UP000789342"/>
    </source>
</evidence>
<dbReference type="Pfam" id="PF02970">
    <property type="entry name" value="TBCA"/>
    <property type="match status" value="1"/>
</dbReference>
<dbReference type="InterPro" id="IPR036126">
    <property type="entry name" value="TBCA_sf"/>
</dbReference>
<comment type="similarity">
    <text evidence="1 3">Belongs to the TBCA family.</text>
</comment>
<name>A0A9N9CRB3_9GLOM</name>
<sequence>MSLRELKIKNGVVIRLFNEEKSYHKEVENQKKRIVNITAQGADAYDIAKQNEVLEESQQMIHEVRKSLNKAYKELQDLVSKQDPSWSGTEELKQAEDILKKVGPELIAD</sequence>
<comment type="subcellular location">
    <subcellularLocation>
        <location evidence="3">Cytoplasm</location>
        <location evidence="3">Cytoskeleton</location>
    </subcellularLocation>
</comment>
<proteinExistence type="inferred from homology"/>
<dbReference type="InterPro" id="IPR004226">
    <property type="entry name" value="TBCA"/>
</dbReference>
<dbReference type="GO" id="GO:0005829">
    <property type="term" value="C:cytosol"/>
    <property type="evidence" value="ECO:0007669"/>
    <property type="project" value="TreeGrafter"/>
</dbReference>
<dbReference type="AlphaFoldDB" id="A0A9N9CRB3"/>
<dbReference type="PANTHER" id="PTHR21500">
    <property type="entry name" value="TUBULIN-SPECIFIC CHAPERONE A"/>
    <property type="match status" value="1"/>
</dbReference>
<dbReference type="SUPFAM" id="SSF46988">
    <property type="entry name" value="Tubulin chaperone cofactor A"/>
    <property type="match status" value="1"/>
</dbReference>
<comment type="subunit">
    <text evidence="3">Supercomplex made of cofactors A to E. Cofactors A and D function by capturing and stabilizing tubulin in a quasi-native conformation. Cofactor E binds to the cofactor D-tubulin complex; interaction with cofactor C then causes the release of tubulin polypeptides that are committed to the native state.</text>
</comment>